<keyword evidence="3" id="KW-1185">Reference proteome</keyword>
<gene>
    <name evidence="2" type="ORF">SAMN05421781_1189</name>
</gene>
<accession>A0A1H2T0U3</accession>
<dbReference type="CDD" id="cd00077">
    <property type="entry name" value="HDc"/>
    <property type="match status" value="1"/>
</dbReference>
<dbReference type="PANTHER" id="PTHR33594:SF1">
    <property type="entry name" value="HD_PDEASE DOMAIN-CONTAINING PROTEIN"/>
    <property type="match status" value="1"/>
</dbReference>
<evidence type="ECO:0000313" key="2">
    <source>
        <dbReference type="EMBL" id="SDW37471.1"/>
    </source>
</evidence>
<name>A0A1H2T0U3_9BACI</name>
<protein>
    <recommendedName>
        <fullName evidence="1">HD domain-containing protein</fullName>
    </recommendedName>
</protein>
<sequence>MDIRQLIHEAKQEAWAFFAHTDPAHDYWHTERVAALAGDIAEKEGADPDICILAAWLHDIGDEKLLEEGEDGEEKIMRWLEQNEADEELKHHIMHIVSSISFRHHKDRAPETLEGKVVQDADRLDALGAIGIARTFAFTGHIHQPLHDPRPEYRNERNSAIQHFFDKLLKLKGMMNTKTGLEIATKRQRFMVSYLEEFYSEWERKA</sequence>
<dbReference type="SUPFAM" id="SSF109604">
    <property type="entry name" value="HD-domain/PDEase-like"/>
    <property type="match status" value="1"/>
</dbReference>
<dbReference type="Gene3D" id="1.10.3210.50">
    <property type="match status" value="1"/>
</dbReference>
<dbReference type="InterPro" id="IPR003607">
    <property type="entry name" value="HD/PDEase_dom"/>
</dbReference>
<dbReference type="AlphaFoldDB" id="A0A1H2T0U3"/>
<reference evidence="2 3" key="1">
    <citation type="submission" date="2016-10" db="EMBL/GenBank/DDBJ databases">
        <authorList>
            <person name="de Groot N.N."/>
        </authorList>
    </citation>
    <scope>NUCLEOTIDE SEQUENCE [LARGE SCALE GENOMIC DNA]</scope>
    <source>
        <strain evidence="2 3">DSM 23126</strain>
    </source>
</reference>
<dbReference type="RefSeq" id="WP_091612410.1">
    <property type="nucleotide sequence ID" value="NZ_FNNC01000002.1"/>
</dbReference>
<dbReference type="EMBL" id="FNNC01000002">
    <property type="protein sequence ID" value="SDW37471.1"/>
    <property type="molecule type" value="Genomic_DNA"/>
</dbReference>
<dbReference type="STRING" id="1122204.SAMN05421781_1189"/>
<feature type="domain" description="HD" evidence="1">
    <location>
        <begin position="26"/>
        <end position="127"/>
    </location>
</feature>
<dbReference type="PANTHER" id="PTHR33594">
    <property type="entry name" value="SUPERFAMILY HYDROLASE, PUTATIVE (AFU_ORTHOLOGUE AFUA_1G03035)-RELATED"/>
    <property type="match status" value="1"/>
</dbReference>
<dbReference type="OrthoDB" id="9797344at2"/>
<evidence type="ECO:0000313" key="3">
    <source>
        <dbReference type="Proteomes" id="UP000199488"/>
    </source>
</evidence>
<evidence type="ECO:0000259" key="1">
    <source>
        <dbReference type="PROSITE" id="PS51831"/>
    </source>
</evidence>
<dbReference type="InterPro" id="IPR006674">
    <property type="entry name" value="HD_domain"/>
</dbReference>
<dbReference type="Pfam" id="PF01966">
    <property type="entry name" value="HD"/>
    <property type="match status" value="1"/>
</dbReference>
<dbReference type="SMART" id="SM00471">
    <property type="entry name" value="HDc"/>
    <property type="match status" value="1"/>
</dbReference>
<organism evidence="2 3">
    <name type="scientific">Marinococcus luteus</name>
    <dbReference type="NCBI Taxonomy" id="1122204"/>
    <lineage>
        <taxon>Bacteria</taxon>
        <taxon>Bacillati</taxon>
        <taxon>Bacillota</taxon>
        <taxon>Bacilli</taxon>
        <taxon>Bacillales</taxon>
        <taxon>Bacillaceae</taxon>
        <taxon>Marinococcus</taxon>
    </lineage>
</organism>
<dbReference type="Proteomes" id="UP000199488">
    <property type="component" value="Unassembled WGS sequence"/>
</dbReference>
<dbReference type="PROSITE" id="PS51831">
    <property type="entry name" value="HD"/>
    <property type="match status" value="1"/>
</dbReference>
<proteinExistence type="predicted"/>